<comment type="caution">
    <text evidence="1">The sequence shown here is derived from an EMBL/GenBank/DDBJ whole genome shotgun (WGS) entry which is preliminary data.</text>
</comment>
<dbReference type="EMBL" id="MU070335">
    <property type="protein sequence ID" value="KAF5828247.1"/>
    <property type="molecule type" value="Genomic_DNA"/>
</dbReference>
<evidence type="ECO:0000313" key="1">
    <source>
        <dbReference type="EMBL" id="KAF5828247.1"/>
    </source>
</evidence>
<dbReference type="Proteomes" id="UP000815325">
    <property type="component" value="Unassembled WGS sequence"/>
</dbReference>
<proteinExistence type="predicted"/>
<evidence type="ECO:0000313" key="2">
    <source>
        <dbReference type="Proteomes" id="UP000815325"/>
    </source>
</evidence>
<gene>
    <name evidence="1" type="ORF">DUNSADRAFT_17987</name>
</gene>
<sequence>MDILISACTSLKGTRLTPTFLHQACAFRPTLKGGSYEGVIGFGLPIRATLYGGGFWGARNPLVRVDKQISMLICVFPWLV</sequence>
<keyword evidence="2" id="KW-1185">Reference proteome</keyword>
<evidence type="ECO:0008006" key="3">
    <source>
        <dbReference type="Google" id="ProtNLM"/>
    </source>
</evidence>
<organism evidence="1 2">
    <name type="scientific">Dunaliella salina</name>
    <name type="common">Green alga</name>
    <name type="synonym">Protococcus salinus</name>
    <dbReference type="NCBI Taxonomy" id="3046"/>
    <lineage>
        <taxon>Eukaryota</taxon>
        <taxon>Viridiplantae</taxon>
        <taxon>Chlorophyta</taxon>
        <taxon>core chlorophytes</taxon>
        <taxon>Chlorophyceae</taxon>
        <taxon>CS clade</taxon>
        <taxon>Chlamydomonadales</taxon>
        <taxon>Dunaliellaceae</taxon>
        <taxon>Dunaliella</taxon>
    </lineage>
</organism>
<reference evidence="1" key="1">
    <citation type="submission" date="2017-08" db="EMBL/GenBank/DDBJ databases">
        <authorList>
            <person name="Polle J.E."/>
            <person name="Barry K."/>
            <person name="Cushman J."/>
            <person name="Schmutz J."/>
            <person name="Tran D."/>
            <person name="Hathwaick L.T."/>
            <person name="Yim W.C."/>
            <person name="Jenkins J."/>
            <person name="Mckie-Krisberg Z.M."/>
            <person name="Prochnik S."/>
            <person name="Lindquist E."/>
            <person name="Dockter R.B."/>
            <person name="Adam C."/>
            <person name="Molina H."/>
            <person name="Bunkerborg J."/>
            <person name="Jin E."/>
            <person name="Buchheim M."/>
            <person name="Magnuson J."/>
        </authorList>
    </citation>
    <scope>NUCLEOTIDE SEQUENCE</scope>
    <source>
        <strain evidence="1">CCAP 19/18</strain>
    </source>
</reference>
<accession>A0ABQ7G0X4</accession>
<name>A0ABQ7G0X4_DUNSA</name>
<protein>
    <recommendedName>
        <fullName evidence="3">Encoded protein</fullName>
    </recommendedName>
</protein>